<keyword evidence="3 5" id="KW-0863">Zinc-finger</keyword>
<evidence type="ECO:0000256" key="1">
    <source>
        <dbReference type="ARBA" id="ARBA00022723"/>
    </source>
</evidence>
<evidence type="ECO:0000256" key="3">
    <source>
        <dbReference type="ARBA" id="ARBA00022771"/>
    </source>
</evidence>
<keyword evidence="4" id="KW-0862">Zinc</keyword>
<evidence type="ECO:0000313" key="8">
    <source>
        <dbReference type="Proteomes" id="UP001558652"/>
    </source>
</evidence>
<dbReference type="InterPro" id="IPR013087">
    <property type="entry name" value="Znf_C2H2_type"/>
</dbReference>
<gene>
    <name evidence="7" type="ORF">AAG570_007341</name>
</gene>
<evidence type="ECO:0000256" key="2">
    <source>
        <dbReference type="ARBA" id="ARBA00022737"/>
    </source>
</evidence>
<feature type="domain" description="C2H2-type" evidence="6">
    <location>
        <begin position="90"/>
        <end position="118"/>
    </location>
</feature>
<dbReference type="InterPro" id="IPR050688">
    <property type="entry name" value="Zinc_finger/UBP_domain"/>
</dbReference>
<proteinExistence type="predicted"/>
<dbReference type="PANTHER" id="PTHR24403:SF94">
    <property type="entry name" value="KUMGANG"/>
    <property type="match status" value="1"/>
</dbReference>
<dbReference type="GO" id="GO:0008270">
    <property type="term" value="F:zinc ion binding"/>
    <property type="evidence" value="ECO:0007669"/>
    <property type="project" value="UniProtKB-KW"/>
</dbReference>
<name>A0ABD0YJC2_9HEMI</name>
<reference evidence="7 8" key="1">
    <citation type="submission" date="2024-07" db="EMBL/GenBank/DDBJ databases">
        <title>Chromosome-level genome assembly of the water stick insect Ranatra chinensis (Heteroptera: Nepidae).</title>
        <authorList>
            <person name="Liu X."/>
        </authorList>
    </citation>
    <scope>NUCLEOTIDE SEQUENCE [LARGE SCALE GENOMIC DNA]</scope>
    <source>
        <strain evidence="7">Cailab_2021Rc</strain>
        <tissue evidence="7">Muscle</tissue>
    </source>
</reference>
<evidence type="ECO:0000256" key="5">
    <source>
        <dbReference type="PROSITE-ProRule" id="PRU00042"/>
    </source>
</evidence>
<organism evidence="7 8">
    <name type="scientific">Ranatra chinensis</name>
    <dbReference type="NCBI Taxonomy" id="642074"/>
    <lineage>
        <taxon>Eukaryota</taxon>
        <taxon>Metazoa</taxon>
        <taxon>Ecdysozoa</taxon>
        <taxon>Arthropoda</taxon>
        <taxon>Hexapoda</taxon>
        <taxon>Insecta</taxon>
        <taxon>Pterygota</taxon>
        <taxon>Neoptera</taxon>
        <taxon>Paraneoptera</taxon>
        <taxon>Hemiptera</taxon>
        <taxon>Heteroptera</taxon>
        <taxon>Panheteroptera</taxon>
        <taxon>Nepomorpha</taxon>
        <taxon>Nepidae</taxon>
        <taxon>Ranatrinae</taxon>
        <taxon>Ranatra</taxon>
    </lineage>
</organism>
<evidence type="ECO:0000259" key="6">
    <source>
        <dbReference type="PROSITE" id="PS50157"/>
    </source>
</evidence>
<dbReference type="EMBL" id="JBFDAA010000020">
    <property type="protein sequence ID" value="KAL1115310.1"/>
    <property type="molecule type" value="Genomic_DNA"/>
</dbReference>
<evidence type="ECO:0000313" key="7">
    <source>
        <dbReference type="EMBL" id="KAL1115310.1"/>
    </source>
</evidence>
<accession>A0ABD0YJC2</accession>
<comment type="caution">
    <text evidence="7">The sequence shown here is derived from an EMBL/GenBank/DDBJ whole genome shotgun (WGS) entry which is preliminary data.</text>
</comment>
<dbReference type="Proteomes" id="UP001558652">
    <property type="component" value="Unassembled WGS sequence"/>
</dbReference>
<dbReference type="PANTHER" id="PTHR24403">
    <property type="entry name" value="ZINC FINGER PROTEIN"/>
    <property type="match status" value="1"/>
</dbReference>
<dbReference type="AlphaFoldDB" id="A0ABD0YJC2"/>
<dbReference type="SMART" id="SM00355">
    <property type="entry name" value="ZnF_C2H2"/>
    <property type="match status" value="2"/>
</dbReference>
<keyword evidence="1" id="KW-0479">Metal-binding</keyword>
<dbReference type="PROSITE" id="PS50157">
    <property type="entry name" value="ZINC_FINGER_C2H2_2"/>
    <property type="match status" value="1"/>
</dbReference>
<keyword evidence="8" id="KW-1185">Reference proteome</keyword>
<protein>
    <recommendedName>
        <fullName evidence="6">C2H2-type domain-containing protein</fullName>
    </recommendedName>
</protein>
<sequence>MASKHRNMFQKNKTQEPKENGRNFVLFWSGGNTADCWIDWDPIIGIRPSCLGPEFEDGVSSMDVQGVECDVRLDVCDEEGGGYNIVGAAYCCDYCGLVTGSRAELVLHMRLEHAADFGGTPTAEEAEGGDAKECVEGMPVGGEEVGDLVGQLVGCLSETSGKRRGRGRPRKDSAPMFKCHLCHFETSHKRPLLRHVADHLKSFSCGTCGHSAQTFDELEQHTCSPGAYPRRLFHKCGIPIDYKTMKNGRIKETSVLLRWSGIFL</sequence>
<evidence type="ECO:0000256" key="4">
    <source>
        <dbReference type="ARBA" id="ARBA00022833"/>
    </source>
</evidence>
<dbReference type="Gene3D" id="3.30.160.60">
    <property type="entry name" value="Classic Zinc Finger"/>
    <property type="match status" value="1"/>
</dbReference>
<keyword evidence="2" id="KW-0677">Repeat</keyword>